<dbReference type="KEGG" id="nbe:Back2_18190"/>
<proteinExistence type="predicted"/>
<keyword evidence="2" id="KW-1185">Reference proteome</keyword>
<evidence type="ECO:0000313" key="1">
    <source>
        <dbReference type="EMBL" id="BBH17532.1"/>
    </source>
</evidence>
<accession>A0A3G9IH54</accession>
<name>A0A3G9IH54_9ACTN</name>
<dbReference type="AlphaFoldDB" id="A0A3G9IH54"/>
<dbReference type="Proteomes" id="UP000271573">
    <property type="component" value="Chromosome"/>
</dbReference>
<organism evidence="1 2">
    <name type="scientific">Nocardioides baekrokdamisoli</name>
    <dbReference type="NCBI Taxonomy" id="1804624"/>
    <lineage>
        <taxon>Bacteria</taxon>
        <taxon>Bacillati</taxon>
        <taxon>Actinomycetota</taxon>
        <taxon>Actinomycetes</taxon>
        <taxon>Propionibacteriales</taxon>
        <taxon>Nocardioidaceae</taxon>
        <taxon>Nocardioides</taxon>
    </lineage>
</organism>
<dbReference type="RefSeq" id="WP_125568764.1">
    <property type="nucleotide sequence ID" value="NZ_AP019307.1"/>
</dbReference>
<protein>
    <submittedName>
        <fullName evidence="1">Uncharacterized protein</fullName>
    </submittedName>
</protein>
<dbReference type="EMBL" id="AP019307">
    <property type="protein sequence ID" value="BBH17532.1"/>
    <property type="molecule type" value="Genomic_DNA"/>
</dbReference>
<evidence type="ECO:0000313" key="2">
    <source>
        <dbReference type="Proteomes" id="UP000271573"/>
    </source>
</evidence>
<gene>
    <name evidence="1" type="ORF">Back2_18190</name>
</gene>
<reference evidence="1 2" key="1">
    <citation type="submission" date="2018-11" db="EMBL/GenBank/DDBJ databases">
        <title>Complete genome sequence of Nocardioides baekrokdamisoli strain KCTC 39748.</title>
        <authorList>
            <person name="Kang S.W."/>
            <person name="Lee K.C."/>
            <person name="Kim K.K."/>
            <person name="Kim J.S."/>
            <person name="Kim D.S."/>
            <person name="Ko S.H."/>
            <person name="Yang S.H."/>
            <person name="Shin Y.K."/>
            <person name="Lee J.S."/>
        </authorList>
    </citation>
    <scope>NUCLEOTIDE SEQUENCE [LARGE SCALE GENOMIC DNA]</scope>
    <source>
        <strain evidence="1 2">KCTC 39748</strain>
    </source>
</reference>
<sequence>MTIKPKPTALEALQTIDPGRARLASNLAPLAALHSSESLHSYGLLDDEGGATPELVAALMIATGKEFSDLFALV</sequence>